<reference evidence="1" key="1">
    <citation type="submission" date="2023-07" db="EMBL/GenBank/DDBJ databases">
        <title>Genomic Encyclopedia of Type Strains, Phase IV (KMG-IV): sequencing the most valuable type-strain genomes for metagenomic binning, comparative biology and taxonomic classification.</title>
        <authorList>
            <person name="Goeker M."/>
        </authorList>
    </citation>
    <scope>NUCLEOTIDE SEQUENCE</scope>
    <source>
        <strain evidence="1">DSM 23947</strain>
    </source>
</reference>
<sequence>MKKALLIPPSEATYAVTDQKGKITAICLKGMTKKLCSYQKGNATIEGPVPIRKLIKENITDN</sequence>
<accession>A0AAJ1WIL3</accession>
<evidence type="ECO:0000313" key="1">
    <source>
        <dbReference type="EMBL" id="MDQ0214548.1"/>
    </source>
</evidence>
<protein>
    <submittedName>
        <fullName evidence="1">Uncharacterized protein</fullName>
    </submittedName>
</protein>
<dbReference type="EMBL" id="JAUSUC010000008">
    <property type="protein sequence ID" value="MDQ0214548.1"/>
    <property type="molecule type" value="Genomic_DNA"/>
</dbReference>
<evidence type="ECO:0000313" key="2">
    <source>
        <dbReference type="Proteomes" id="UP001237207"/>
    </source>
</evidence>
<dbReference type="RefSeq" id="WP_307256536.1">
    <property type="nucleotide sequence ID" value="NZ_JAUSUC010000008.1"/>
</dbReference>
<comment type="caution">
    <text evidence="1">The sequence shown here is derived from an EMBL/GenBank/DDBJ whole genome shotgun (WGS) entry which is preliminary data.</text>
</comment>
<dbReference type="AlphaFoldDB" id="A0AAJ1WIL3"/>
<name>A0AAJ1WIL3_9BACI</name>
<proteinExistence type="predicted"/>
<gene>
    <name evidence="1" type="ORF">J2S13_000944</name>
</gene>
<dbReference type="Proteomes" id="UP001237207">
    <property type="component" value="Unassembled WGS sequence"/>
</dbReference>
<organism evidence="1 2">
    <name type="scientific">Oikeobacillus pervagus</name>
    <dbReference type="NCBI Taxonomy" id="1325931"/>
    <lineage>
        <taxon>Bacteria</taxon>
        <taxon>Bacillati</taxon>
        <taxon>Bacillota</taxon>
        <taxon>Bacilli</taxon>
        <taxon>Bacillales</taxon>
        <taxon>Bacillaceae</taxon>
        <taxon>Oikeobacillus</taxon>
    </lineage>
</organism>
<keyword evidence="2" id="KW-1185">Reference proteome</keyword>